<feature type="compositionally biased region" description="Polar residues" evidence="1">
    <location>
        <begin position="224"/>
        <end position="237"/>
    </location>
</feature>
<dbReference type="EMBL" id="OV696690">
    <property type="protein sequence ID" value="CAH1266501.1"/>
    <property type="molecule type" value="Genomic_DNA"/>
</dbReference>
<feature type="compositionally biased region" description="Polar residues" evidence="1">
    <location>
        <begin position="185"/>
        <end position="198"/>
    </location>
</feature>
<accession>A0A8K0A224</accession>
<dbReference type="Proteomes" id="UP000838412">
    <property type="component" value="Chromosome 5"/>
</dbReference>
<evidence type="ECO:0000256" key="1">
    <source>
        <dbReference type="SAM" id="MobiDB-lite"/>
    </source>
</evidence>
<name>A0A8K0A224_BRALA</name>
<feature type="region of interest" description="Disordered" evidence="1">
    <location>
        <begin position="20"/>
        <end position="455"/>
    </location>
</feature>
<organism evidence="2 3">
    <name type="scientific">Branchiostoma lanceolatum</name>
    <name type="common">Common lancelet</name>
    <name type="synonym">Amphioxus lanceolatum</name>
    <dbReference type="NCBI Taxonomy" id="7740"/>
    <lineage>
        <taxon>Eukaryota</taxon>
        <taxon>Metazoa</taxon>
        <taxon>Chordata</taxon>
        <taxon>Cephalochordata</taxon>
        <taxon>Leptocardii</taxon>
        <taxon>Amphioxiformes</taxon>
        <taxon>Branchiostomatidae</taxon>
        <taxon>Branchiostoma</taxon>
    </lineage>
</organism>
<sequence length="455" mass="49722">MAEVGSLQVDHSYKRVVESWFPDLFQKEQPKSKASDAGATKRESGKNGSQPESTATISGEKSPLKSPKKKKQTVPIATKIGSLVEGKILPKLKKRQQVQQWEQTESKAPTANSNTTESEDQDSKLNSLSQRKQPGGQPQTGHEMTGQSQGGHKMSRSQVRRMKRRQKKAMEQQTAGRQDVPVTGQFPTLENLLQSPSKVPQGKAEDIGQNKDEEKSTGKKNIGPKQSTSHAGVNLSLTVDAEQVGNAEEDAGDGKKKRKRRKAKKVVTPEEQEPHAPVEPLPIKKPKLQNQPDLLGGAARQTPEKSTTSVSSVSPTGQKTSPAKKEKKKKKNPLVAEQGSEKKTVEDNIVSNIEETAAKKQRLSTENTEEGSHSTANVATSDAQPTGALKRKRRRARRRKRTSSEQSQSSEIGGSTAVEPASKEEGGTVSPAKPEGEPVTTLSPKMKRKRKKRRR</sequence>
<gene>
    <name evidence="2" type="primary">Hypp3398</name>
    <name evidence="2" type="ORF">BLAG_LOCUS20083</name>
</gene>
<feature type="compositionally biased region" description="Polar residues" evidence="1">
    <location>
        <begin position="373"/>
        <end position="384"/>
    </location>
</feature>
<feature type="compositionally biased region" description="Low complexity" evidence="1">
    <location>
        <begin position="404"/>
        <end position="416"/>
    </location>
</feature>
<keyword evidence="3" id="KW-1185">Reference proteome</keyword>
<protein>
    <submittedName>
        <fullName evidence="2">Hypp3398 protein</fullName>
    </submittedName>
</protein>
<proteinExistence type="predicted"/>
<feature type="compositionally biased region" description="Basic residues" evidence="1">
    <location>
        <begin position="153"/>
        <end position="167"/>
    </location>
</feature>
<dbReference type="OrthoDB" id="10418278at2759"/>
<evidence type="ECO:0000313" key="3">
    <source>
        <dbReference type="Proteomes" id="UP000838412"/>
    </source>
</evidence>
<feature type="compositionally biased region" description="Basic and acidic residues" evidence="1">
    <location>
        <begin position="203"/>
        <end position="217"/>
    </location>
</feature>
<evidence type="ECO:0000313" key="2">
    <source>
        <dbReference type="EMBL" id="CAH1266501.1"/>
    </source>
</evidence>
<feature type="compositionally biased region" description="Basic residues" evidence="1">
    <location>
        <begin position="255"/>
        <end position="265"/>
    </location>
</feature>
<feature type="compositionally biased region" description="Basic residues" evidence="1">
    <location>
        <begin position="389"/>
        <end position="401"/>
    </location>
</feature>
<feature type="compositionally biased region" description="Polar residues" evidence="1">
    <location>
        <begin position="46"/>
        <end position="59"/>
    </location>
</feature>
<reference evidence="2" key="1">
    <citation type="submission" date="2022-01" db="EMBL/GenBank/DDBJ databases">
        <authorList>
            <person name="Braso-Vives M."/>
        </authorList>
    </citation>
    <scope>NUCLEOTIDE SEQUENCE</scope>
</reference>
<feature type="compositionally biased region" description="Basic residues" evidence="1">
    <location>
        <begin position="445"/>
        <end position="455"/>
    </location>
</feature>
<feature type="compositionally biased region" description="Polar residues" evidence="1">
    <location>
        <begin position="124"/>
        <end position="147"/>
    </location>
</feature>
<feature type="compositionally biased region" description="Polar residues" evidence="1">
    <location>
        <begin position="97"/>
        <end position="116"/>
    </location>
</feature>
<dbReference type="AlphaFoldDB" id="A0A8K0A224"/>
<feature type="compositionally biased region" description="Basic and acidic residues" evidence="1">
    <location>
        <begin position="25"/>
        <end position="45"/>
    </location>
</feature>